<comment type="caution">
    <text evidence="2">The sequence shown here is derived from an EMBL/GenBank/DDBJ whole genome shotgun (WGS) entry which is preliminary data.</text>
</comment>
<dbReference type="EMBL" id="MGAI01000007">
    <property type="protein sequence ID" value="OGK45466.1"/>
    <property type="molecule type" value="Genomic_DNA"/>
</dbReference>
<protein>
    <recommendedName>
        <fullName evidence="1">Transposase IS200-like domain-containing protein</fullName>
    </recommendedName>
</protein>
<dbReference type="InterPro" id="IPR002686">
    <property type="entry name" value="Transposase_17"/>
</dbReference>
<dbReference type="GO" id="GO:0003677">
    <property type="term" value="F:DNA binding"/>
    <property type="evidence" value="ECO:0007669"/>
    <property type="project" value="InterPro"/>
</dbReference>
<dbReference type="Pfam" id="PF01797">
    <property type="entry name" value="Y1_Tnp"/>
    <property type="match status" value="1"/>
</dbReference>
<dbReference type="AlphaFoldDB" id="A0A1F7IQ28"/>
<evidence type="ECO:0000259" key="1">
    <source>
        <dbReference type="SMART" id="SM01321"/>
    </source>
</evidence>
<dbReference type="PANTHER" id="PTHR34322:SF2">
    <property type="entry name" value="TRANSPOSASE IS200-LIKE DOMAIN-CONTAINING PROTEIN"/>
    <property type="match status" value="1"/>
</dbReference>
<evidence type="ECO:0000313" key="2">
    <source>
        <dbReference type="EMBL" id="OGK45466.1"/>
    </source>
</evidence>
<name>A0A1F7IQ28_9BACT</name>
<gene>
    <name evidence="2" type="ORF">A3B40_06075</name>
</gene>
<dbReference type="Gene3D" id="3.30.70.1290">
    <property type="entry name" value="Transposase IS200-like"/>
    <property type="match status" value="1"/>
</dbReference>
<accession>A0A1F7IQ28</accession>
<dbReference type="InterPro" id="IPR036515">
    <property type="entry name" value="Transposase_17_sf"/>
</dbReference>
<dbReference type="GO" id="GO:0004803">
    <property type="term" value="F:transposase activity"/>
    <property type="evidence" value="ECO:0007669"/>
    <property type="project" value="InterPro"/>
</dbReference>
<feature type="domain" description="Transposase IS200-like" evidence="1">
    <location>
        <begin position="9"/>
        <end position="150"/>
    </location>
</feature>
<dbReference type="Proteomes" id="UP000178040">
    <property type="component" value="Unassembled WGS sequence"/>
</dbReference>
<proteinExistence type="predicted"/>
<organism evidence="2 3">
    <name type="scientific">Candidatus Roizmanbacteria bacterium RIFCSPLOWO2_01_FULL_37_16</name>
    <dbReference type="NCBI Taxonomy" id="1802058"/>
    <lineage>
        <taxon>Bacteria</taxon>
        <taxon>Candidatus Roizmaniibacteriota</taxon>
    </lineage>
</organism>
<reference evidence="2 3" key="1">
    <citation type="journal article" date="2016" name="Nat. Commun.">
        <title>Thousands of microbial genomes shed light on interconnected biogeochemical processes in an aquifer system.</title>
        <authorList>
            <person name="Anantharaman K."/>
            <person name="Brown C.T."/>
            <person name="Hug L.A."/>
            <person name="Sharon I."/>
            <person name="Castelle C.J."/>
            <person name="Probst A.J."/>
            <person name="Thomas B.C."/>
            <person name="Singh A."/>
            <person name="Wilkins M.J."/>
            <person name="Karaoz U."/>
            <person name="Brodie E.L."/>
            <person name="Williams K.H."/>
            <person name="Hubbard S.S."/>
            <person name="Banfield J.F."/>
        </authorList>
    </citation>
    <scope>NUCLEOTIDE SEQUENCE [LARGE SCALE GENOMIC DNA]</scope>
</reference>
<dbReference type="SUPFAM" id="SSF143422">
    <property type="entry name" value="Transposase IS200-like"/>
    <property type="match status" value="1"/>
</dbReference>
<sequence>MERRKNLFKVGTFWHLCNKSIANYGIFKDPINAQRFIETLDYYNSIDYKVKYSLAKENKLYNYQNLLIPKNSSIIKVLTYSIMPDHYHLVTKVMQSDLISKYISDVENSFTHFFNKKFKRKGPLWQSRFRSILIKTNEQLLHVIRYVCVNPTTSNLVEKPEDWHFSSYKDMITNPKYLKHYLTEISIKNPRSFKKFVEDNIDYQKKLKLIKKLLLE</sequence>
<evidence type="ECO:0000313" key="3">
    <source>
        <dbReference type="Proteomes" id="UP000178040"/>
    </source>
</evidence>
<dbReference type="GO" id="GO:0006313">
    <property type="term" value="P:DNA transposition"/>
    <property type="evidence" value="ECO:0007669"/>
    <property type="project" value="InterPro"/>
</dbReference>
<dbReference type="SMART" id="SM01321">
    <property type="entry name" value="Y1_Tnp"/>
    <property type="match status" value="1"/>
</dbReference>
<dbReference type="PANTHER" id="PTHR34322">
    <property type="entry name" value="TRANSPOSASE, Y1_TNP DOMAIN-CONTAINING"/>
    <property type="match status" value="1"/>
</dbReference>